<dbReference type="Pfam" id="PF07883">
    <property type="entry name" value="Cupin_2"/>
    <property type="match status" value="1"/>
</dbReference>
<accession>A0ABV9YCL2</accession>
<proteinExistence type="predicted"/>
<dbReference type="SUPFAM" id="SSF51182">
    <property type="entry name" value="RmlC-like cupins"/>
    <property type="match status" value="1"/>
</dbReference>
<dbReference type="Gene3D" id="2.60.120.10">
    <property type="entry name" value="Jelly Rolls"/>
    <property type="match status" value="1"/>
</dbReference>
<gene>
    <name evidence="2" type="ORF">ACFPFM_40830</name>
</gene>
<dbReference type="Proteomes" id="UP001595833">
    <property type="component" value="Unassembled WGS sequence"/>
</dbReference>
<protein>
    <submittedName>
        <fullName evidence="2">Cupin domain-containing protein</fullName>
    </submittedName>
</protein>
<dbReference type="EMBL" id="JBHSJB010000052">
    <property type="protein sequence ID" value="MFC5060094.1"/>
    <property type="molecule type" value="Genomic_DNA"/>
</dbReference>
<evidence type="ECO:0000313" key="2">
    <source>
        <dbReference type="EMBL" id="MFC5060094.1"/>
    </source>
</evidence>
<dbReference type="PANTHER" id="PTHR36440">
    <property type="entry name" value="PUTATIVE (AFU_ORTHOLOGUE AFUA_8G07350)-RELATED"/>
    <property type="match status" value="1"/>
</dbReference>
<dbReference type="InterPro" id="IPR013096">
    <property type="entry name" value="Cupin_2"/>
</dbReference>
<organism evidence="2 3">
    <name type="scientific">Saccharothrix xinjiangensis</name>
    <dbReference type="NCBI Taxonomy" id="204798"/>
    <lineage>
        <taxon>Bacteria</taxon>
        <taxon>Bacillati</taxon>
        <taxon>Actinomycetota</taxon>
        <taxon>Actinomycetes</taxon>
        <taxon>Pseudonocardiales</taxon>
        <taxon>Pseudonocardiaceae</taxon>
        <taxon>Saccharothrix</taxon>
    </lineage>
</organism>
<evidence type="ECO:0000313" key="3">
    <source>
        <dbReference type="Proteomes" id="UP001595833"/>
    </source>
</evidence>
<dbReference type="InterPro" id="IPR011051">
    <property type="entry name" value="RmlC_Cupin_sf"/>
</dbReference>
<dbReference type="RefSeq" id="WP_344040228.1">
    <property type="nucleotide sequence ID" value="NZ_BAAAKE010000021.1"/>
</dbReference>
<evidence type="ECO:0000259" key="1">
    <source>
        <dbReference type="Pfam" id="PF07883"/>
    </source>
</evidence>
<dbReference type="InterPro" id="IPR014710">
    <property type="entry name" value="RmlC-like_jellyroll"/>
</dbReference>
<feature type="domain" description="Cupin type-2" evidence="1">
    <location>
        <begin position="45"/>
        <end position="114"/>
    </location>
</feature>
<dbReference type="PANTHER" id="PTHR36440:SF1">
    <property type="entry name" value="PUTATIVE (AFU_ORTHOLOGUE AFUA_8G07350)-RELATED"/>
    <property type="match status" value="1"/>
</dbReference>
<reference evidence="3" key="1">
    <citation type="journal article" date="2019" name="Int. J. Syst. Evol. Microbiol.">
        <title>The Global Catalogue of Microorganisms (GCM) 10K type strain sequencing project: providing services to taxonomists for standard genome sequencing and annotation.</title>
        <authorList>
            <consortium name="The Broad Institute Genomics Platform"/>
            <consortium name="The Broad Institute Genome Sequencing Center for Infectious Disease"/>
            <person name="Wu L."/>
            <person name="Ma J."/>
        </authorList>
    </citation>
    <scope>NUCLEOTIDE SEQUENCE [LARGE SCALE GENOMIC DNA]</scope>
    <source>
        <strain evidence="3">KCTC 12848</strain>
    </source>
</reference>
<keyword evidence="3" id="KW-1185">Reference proteome</keyword>
<dbReference type="InterPro" id="IPR053146">
    <property type="entry name" value="QDO-like"/>
</dbReference>
<sequence>MSYASGEVNALWRPVDAVPTIDRPLTRARLVGTGDVTDGRFGLFEWQMRPRAGGPAAHFHKTFSESFYVLSGTVRLFNGETWVEATPGDFLHVPERGVHAFRNDSDEPASMLILFAPAPPREEYFRELAEIGESGRRLTPEEWTELYARHDQYMV</sequence>
<comment type="caution">
    <text evidence="2">The sequence shown here is derived from an EMBL/GenBank/DDBJ whole genome shotgun (WGS) entry which is preliminary data.</text>
</comment>
<name>A0ABV9YCL2_9PSEU</name>